<dbReference type="PANTHER" id="PTHR36113:SF6">
    <property type="entry name" value="FOSFOMYCIN RESISTANCE PROTEIN FOSX"/>
    <property type="match status" value="1"/>
</dbReference>
<keyword evidence="4" id="KW-1185">Reference proteome</keyword>
<dbReference type="GO" id="GO:0046872">
    <property type="term" value="F:metal ion binding"/>
    <property type="evidence" value="ECO:0007669"/>
    <property type="project" value="UniProtKB-KW"/>
</dbReference>
<dbReference type="Gene3D" id="3.10.180.10">
    <property type="entry name" value="2,3-Dihydroxybiphenyl 1,2-Dioxygenase, domain 1"/>
    <property type="match status" value="1"/>
</dbReference>
<dbReference type="InterPro" id="IPR037523">
    <property type="entry name" value="VOC_core"/>
</dbReference>
<dbReference type="AlphaFoldDB" id="A0A926NIY5"/>
<proteinExistence type="predicted"/>
<name>A0A926NIY5_9BACI</name>
<feature type="domain" description="VOC" evidence="2">
    <location>
        <begin position="6"/>
        <end position="132"/>
    </location>
</feature>
<dbReference type="Pfam" id="PF00903">
    <property type="entry name" value="Glyoxalase"/>
    <property type="match status" value="1"/>
</dbReference>
<evidence type="ECO:0000313" key="3">
    <source>
        <dbReference type="EMBL" id="MBD1380858.1"/>
    </source>
</evidence>
<dbReference type="InterPro" id="IPR051332">
    <property type="entry name" value="Fosfomycin_Res_Enzymes"/>
</dbReference>
<dbReference type="PANTHER" id="PTHR36113">
    <property type="entry name" value="LYASE, PUTATIVE-RELATED-RELATED"/>
    <property type="match status" value="1"/>
</dbReference>
<comment type="caution">
    <text evidence="3">The sequence shown here is derived from an EMBL/GenBank/DDBJ whole genome shotgun (WGS) entry which is preliminary data.</text>
</comment>
<dbReference type="PROSITE" id="PS51819">
    <property type="entry name" value="VOC"/>
    <property type="match status" value="1"/>
</dbReference>
<gene>
    <name evidence="3" type="ORF">IC621_11505</name>
</gene>
<dbReference type="Proteomes" id="UP000626844">
    <property type="component" value="Unassembled WGS sequence"/>
</dbReference>
<accession>A0A926NIY5</accession>
<organism evidence="3 4">
    <name type="scientific">Metabacillus arenae</name>
    <dbReference type="NCBI Taxonomy" id="2771434"/>
    <lineage>
        <taxon>Bacteria</taxon>
        <taxon>Bacillati</taxon>
        <taxon>Bacillota</taxon>
        <taxon>Bacilli</taxon>
        <taxon>Bacillales</taxon>
        <taxon>Bacillaceae</taxon>
        <taxon>Metabacillus</taxon>
    </lineage>
</organism>
<evidence type="ECO:0000256" key="1">
    <source>
        <dbReference type="ARBA" id="ARBA00022723"/>
    </source>
</evidence>
<reference evidence="3" key="1">
    <citation type="submission" date="2020-09" db="EMBL/GenBank/DDBJ databases">
        <title>A novel bacterium of genus Bacillus, isolated from South China Sea.</title>
        <authorList>
            <person name="Huang H."/>
            <person name="Mo K."/>
            <person name="Hu Y."/>
        </authorList>
    </citation>
    <scope>NUCLEOTIDE SEQUENCE</scope>
    <source>
        <strain evidence="3">IB182487</strain>
    </source>
</reference>
<sequence length="134" mass="15931">MSKRGFIHHIEINVSNLANSIQFWDWFLTYMGYEPFQSWEKGHSWKLGETYLVFVQTEEKYMSIPYHRCGTGLNHMAFHVDSKEQVDQLKDLLMRKNIDILYKENYPYAGGPNHYAVYFEDPDRIKVEVAAPFE</sequence>
<dbReference type="InterPro" id="IPR004360">
    <property type="entry name" value="Glyas_Fos-R_dOase_dom"/>
</dbReference>
<evidence type="ECO:0000259" key="2">
    <source>
        <dbReference type="PROSITE" id="PS51819"/>
    </source>
</evidence>
<dbReference type="EMBL" id="JACXAI010000013">
    <property type="protein sequence ID" value="MBD1380858.1"/>
    <property type="molecule type" value="Genomic_DNA"/>
</dbReference>
<evidence type="ECO:0000313" key="4">
    <source>
        <dbReference type="Proteomes" id="UP000626844"/>
    </source>
</evidence>
<keyword evidence="1" id="KW-0479">Metal-binding</keyword>
<dbReference type="InterPro" id="IPR029068">
    <property type="entry name" value="Glyas_Bleomycin-R_OHBP_Dase"/>
</dbReference>
<dbReference type="RefSeq" id="WP_191158457.1">
    <property type="nucleotide sequence ID" value="NZ_JACXAI010000013.1"/>
</dbReference>
<dbReference type="SUPFAM" id="SSF54593">
    <property type="entry name" value="Glyoxalase/Bleomycin resistance protein/Dihydroxybiphenyl dioxygenase"/>
    <property type="match status" value="1"/>
</dbReference>
<protein>
    <submittedName>
        <fullName evidence="3">VOC family protein</fullName>
    </submittedName>
</protein>